<proteinExistence type="predicted"/>
<evidence type="ECO:0000313" key="3">
    <source>
        <dbReference type="Proteomes" id="UP001419268"/>
    </source>
</evidence>
<name>A0AAP0HR41_9MAGN</name>
<dbReference type="AlphaFoldDB" id="A0AAP0HR41"/>
<keyword evidence="3" id="KW-1185">Reference proteome</keyword>
<comment type="caution">
    <text evidence="2">The sequence shown here is derived from an EMBL/GenBank/DDBJ whole genome shotgun (WGS) entry which is preliminary data.</text>
</comment>
<organism evidence="2 3">
    <name type="scientific">Stephania cephalantha</name>
    <dbReference type="NCBI Taxonomy" id="152367"/>
    <lineage>
        <taxon>Eukaryota</taxon>
        <taxon>Viridiplantae</taxon>
        <taxon>Streptophyta</taxon>
        <taxon>Embryophyta</taxon>
        <taxon>Tracheophyta</taxon>
        <taxon>Spermatophyta</taxon>
        <taxon>Magnoliopsida</taxon>
        <taxon>Ranunculales</taxon>
        <taxon>Menispermaceae</taxon>
        <taxon>Menispermoideae</taxon>
        <taxon>Cissampelideae</taxon>
        <taxon>Stephania</taxon>
    </lineage>
</organism>
<dbReference type="EMBL" id="JBBNAG010000011">
    <property type="protein sequence ID" value="KAK9093837.1"/>
    <property type="molecule type" value="Genomic_DNA"/>
</dbReference>
<protein>
    <submittedName>
        <fullName evidence="2">Uncharacterized protein</fullName>
    </submittedName>
</protein>
<evidence type="ECO:0000313" key="2">
    <source>
        <dbReference type="EMBL" id="KAK9093837.1"/>
    </source>
</evidence>
<sequence length="262" mass="30058">MWHYELMGRSECCGYKIEFGKEQHAYPNIMFSHLYSTPLLMFNGARNANKGLRRFSDTRSGCRQEEKTYESGTKAGGIPPPKKQRVSSSAMSRKETERDQEGNDIPVTPLVKGSVQSKVKHAQNESDVLLSFTMGASSSQQPSDLFRSLFNELKATVENRFDRIEDFLVSLDGRLQKMNDAFNKAGGDVCVGMRTMHKDTDCLLKRATNVKKKTKSSRHVTKEFIDRMEPMVDECERAFYERNVRKEWKRKTYPDNVNLDAD</sequence>
<feature type="region of interest" description="Disordered" evidence="1">
    <location>
        <begin position="56"/>
        <end position="109"/>
    </location>
</feature>
<reference evidence="2 3" key="1">
    <citation type="submission" date="2024-01" db="EMBL/GenBank/DDBJ databases">
        <title>Genome assemblies of Stephania.</title>
        <authorList>
            <person name="Yang L."/>
        </authorList>
    </citation>
    <scope>NUCLEOTIDE SEQUENCE [LARGE SCALE GENOMIC DNA]</scope>
    <source>
        <strain evidence="2">JXDWG</strain>
        <tissue evidence="2">Leaf</tissue>
    </source>
</reference>
<feature type="compositionally biased region" description="Basic and acidic residues" evidence="1">
    <location>
        <begin position="92"/>
        <end position="101"/>
    </location>
</feature>
<feature type="compositionally biased region" description="Basic and acidic residues" evidence="1">
    <location>
        <begin position="56"/>
        <end position="69"/>
    </location>
</feature>
<evidence type="ECO:0000256" key="1">
    <source>
        <dbReference type="SAM" id="MobiDB-lite"/>
    </source>
</evidence>
<accession>A0AAP0HR41</accession>
<dbReference type="Proteomes" id="UP001419268">
    <property type="component" value="Unassembled WGS sequence"/>
</dbReference>
<gene>
    <name evidence="2" type="ORF">Scep_025306</name>
</gene>